<dbReference type="Proteomes" id="UP000014978">
    <property type="component" value="Unassembled WGS sequence"/>
</dbReference>
<evidence type="ECO:0000256" key="1">
    <source>
        <dbReference type="ARBA" id="ARBA00022980"/>
    </source>
</evidence>
<dbReference type="GO" id="GO:1990904">
    <property type="term" value="C:ribonucleoprotein complex"/>
    <property type="evidence" value="ECO:0007669"/>
    <property type="project" value="UniProtKB-KW"/>
</dbReference>
<sequence>MSEIVVPMGSEELTLDQALYQVCRISNANNRMVKGIRQVSKKLLDSNLKLVLLSNEIDERSANIIISLAKKTNIPLIKVDDSITLGRYAGFEKRTISDEIKVAKCGCAGIVDYVQPSQGQVFLMNAIKQG</sequence>
<dbReference type="InterPro" id="IPR004038">
    <property type="entry name" value="Ribosomal_eL8/eL30/eS12/Gad45"/>
</dbReference>
<keyword evidence="5" id="KW-1185">Reference proteome</keyword>
<keyword evidence="6 7" id="KW-0002">3D-structure</keyword>
<dbReference type="GO" id="GO:0005840">
    <property type="term" value="C:ribosome"/>
    <property type="evidence" value="ECO:0007669"/>
    <property type="project" value="UniProtKB-KW"/>
</dbReference>
<dbReference type="InterPro" id="IPR029064">
    <property type="entry name" value="Ribosomal_eL30-like_sf"/>
</dbReference>
<dbReference type="PANTHER" id="PTHR11843">
    <property type="entry name" value="40S RIBOSOMAL PROTEIN S12"/>
    <property type="match status" value="1"/>
</dbReference>
<dbReference type="EMDB" id="EMD-17448"/>
<dbReference type="EMDB" id="EMD-17457"/>
<keyword evidence="1 4" id="KW-0689">Ribosomal protein</keyword>
<organism evidence="4 5">
    <name type="scientific">Spraguea lophii (strain 42_110)</name>
    <name type="common">Microsporidian parasite</name>
    <dbReference type="NCBI Taxonomy" id="1358809"/>
    <lineage>
        <taxon>Eukaryota</taxon>
        <taxon>Fungi</taxon>
        <taxon>Fungi incertae sedis</taxon>
        <taxon>Microsporidia</taxon>
        <taxon>Spragueidae</taxon>
        <taxon>Spraguea</taxon>
    </lineage>
</organism>
<evidence type="ECO:0000256" key="2">
    <source>
        <dbReference type="ARBA" id="ARBA00023274"/>
    </source>
</evidence>
<dbReference type="AlphaFoldDB" id="S7W7D2"/>
<evidence type="ECO:0000313" key="4">
    <source>
        <dbReference type="EMBL" id="EPR78740.1"/>
    </source>
</evidence>
<dbReference type="Gene3D" id="3.30.1330.30">
    <property type="match status" value="1"/>
</dbReference>
<dbReference type="OrthoDB" id="10249311at2759"/>
<dbReference type="PDB" id="8P5D">
    <property type="method" value="EM"/>
    <property type="resolution" value="10.80 A"/>
    <property type="chains" value="SM0=1-130"/>
</dbReference>
<dbReference type="STRING" id="1358809.S7W7D2"/>
<comment type="caution">
    <text evidence="4">The sequence shown here is derived from an EMBL/GenBank/DDBJ whole genome shotgun (WGS) entry which is preliminary data.</text>
</comment>
<dbReference type="PDB" id="7QCA">
    <property type="method" value="EM"/>
    <property type="resolution" value="2.79 A"/>
    <property type="chains" value="SM0=1-130"/>
</dbReference>
<accession>S7W7D2</accession>
<dbReference type="HOGENOM" id="CLU_146851_1_0_1"/>
<gene>
    <name evidence="4" type="ORF">SLOPH_28</name>
</gene>
<dbReference type="Pfam" id="PF01248">
    <property type="entry name" value="Ribosomal_L7Ae"/>
    <property type="match status" value="1"/>
</dbReference>
<keyword evidence="2" id="KW-0687">Ribonucleoprotein</keyword>
<reference evidence="6 7" key="2">
    <citation type="journal article" date="2023" name="Nat. Microbiol.">
        <title>CryoEM reveals that ribosomes in microsporidian spores are locked in a dimeric hibernating state.</title>
        <authorList>
            <person name="McLaren M."/>
            <person name="Conners R."/>
            <person name="Isupov M.N."/>
            <person name="Gil-Diez P."/>
            <person name="Gambelli L."/>
            <person name="Gold V.A.M."/>
            <person name="Walter A."/>
            <person name="Connell S.R."/>
            <person name="Williams B."/>
            <person name="Daum B."/>
        </authorList>
    </citation>
    <scope>STRUCTURE BY ELECTRON MICROSCOPY (2.79 ANGSTROMS)</scope>
</reference>
<evidence type="ECO:0007829" key="7">
    <source>
        <dbReference type="PDB" id="8P5D"/>
    </source>
</evidence>
<evidence type="ECO:0007829" key="6">
    <source>
        <dbReference type="PDB" id="7QCA"/>
    </source>
</evidence>
<dbReference type="SUPFAM" id="SSF55315">
    <property type="entry name" value="L30e-like"/>
    <property type="match status" value="1"/>
</dbReference>
<protein>
    <submittedName>
        <fullName evidence="4">40S ribosomal protein S12</fullName>
    </submittedName>
</protein>
<reference evidence="5" key="1">
    <citation type="journal article" date="2013" name="PLoS Genet.">
        <title>The genome of Spraguea lophii and the basis of host-microsporidian interactions.</title>
        <authorList>
            <person name="Campbell S.E."/>
            <person name="Williams T.A."/>
            <person name="Yousuf A."/>
            <person name="Soanes D.M."/>
            <person name="Paszkiewicz K.H."/>
            <person name="Williams B.A.P."/>
        </authorList>
    </citation>
    <scope>NUCLEOTIDE SEQUENCE [LARGE SCALE GENOMIC DNA]</scope>
    <source>
        <strain evidence="5">42_110</strain>
    </source>
</reference>
<evidence type="ECO:0000259" key="3">
    <source>
        <dbReference type="Pfam" id="PF01248"/>
    </source>
</evidence>
<proteinExistence type="evidence at protein level"/>
<dbReference type="InParanoid" id="S7W7D2"/>
<dbReference type="PDB" id="8P60">
    <property type="method" value="EM"/>
    <property type="resolution" value="14.30 A"/>
    <property type="chains" value="RM0/SM0=1-130"/>
</dbReference>
<dbReference type="EMBL" id="ATCN01000580">
    <property type="protein sequence ID" value="EPR78740.1"/>
    <property type="molecule type" value="Genomic_DNA"/>
</dbReference>
<dbReference type="VEuPathDB" id="MicrosporidiaDB:SLOPH_28"/>
<dbReference type="FunCoup" id="S7W7D2">
    <property type="interactions" value="185"/>
</dbReference>
<dbReference type="EMDB" id="EMD-13892"/>
<name>S7W7D2_SPRLO</name>
<dbReference type="OMA" id="VGRTYIE"/>
<evidence type="ECO:0000313" key="5">
    <source>
        <dbReference type="Proteomes" id="UP000014978"/>
    </source>
</evidence>
<feature type="domain" description="Ribosomal protein eL8/eL30/eS12/Gadd45" evidence="3">
    <location>
        <begin position="18"/>
        <end position="105"/>
    </location>
</feature>